<feature type="transmembrane region" description="Helical" evidence="7">
    <location>
        <begin position="375"/>
        <end position="397"/>
    </location>
</feature>
<evidence type="ECO:0000256" key="3">
    <source>
        <dbReference type="ARBA" id="ARBA00022692"/>
    </source>
</evidence>
<dbReference type="GO" id="GO:0006825">
    <property type="term" value="P:copper ion transport"/>
    <property type="evidence" value="ECO:0007669"/>
    <property type="project" value="InterPro"/>
</dbReference>
<evidence type="ECO:0000256" key="1">
    <source>
        <dbReference type="ARBA" id="ARBA00004651"/>
    </source>
</evidence>
<feature type="transmembrane region" description="Helical" evidence="7">
    <location>
        <begin position="242"/>
        <end position="269"/>
    </location>
</feature>
<feature type="transmembrane region" description="Helical" evidence="7">
    <location>
        <begin position="435"/>
        <end position="454"/>
    </location>
</feature>
<comment type="subcellular location">
    <subcellularLocation>
        <location evidence="1">Cell membrane</location>
        <topology evidence="1">Multi-pass membrane protein</topology>
    </subcellularLocation>
</comment>
<feature type="domain" description="Copper resistance protein D" evidence="8">
    <location>
        <begin position="290"/>
        <end position="397"/>
    </location>
</feature>
<dbReference type="EMBL" id="FUKP01000073">
    <property type="protein sequence ID" value="SJN37284.1"/>
    <property type="molecule type" value="Genomic_DNA"/>
</dbReference>
<dbReference type="PANTHER" id="PTHR34820:SF4">
    <property type="entry name" value="INNER MEMBRANE PROTEIN YEBZ"/>
    <property type="match status" value="1"/>
</dbReference>
<reference evidence="9 10" key="1">
    <citation type="submission" date="2017-02" db="EMBL/GenBank/DDBJ databases">
        <authorList>
            <person name="Peterson S.W."/>
        </authorList>
    </citation>
    <scope>NUCLEOTIDE SEQUENCE [LARGE SCALE GENOMIC DNA]</scope>
    <source>
        <strain evidence="9 10">2B3F</strain>
    </source>
</reference>
<dbReference type="Pfam" id="PF09678">
    <property type="entry name" value="Caa3_CtaG"/>
    <property type="match status" value="1"/>
</dbReference>
<feature type="transmembrane region" description="Helical" evidence="7">
    <location>
        <begin position="466"/>
        <end position="486"/>
    </location>
</feature>
<dbReference type="InterPro" id="IPR008457">
    <property type="entry name" value="Cu-R_CopD_dom"/>
</dbReference>
<keyword evidence="3 7" id="KW-0812">Transmembrane</keyword>
<evidence type="ECO:0000313" key="9">
    <source>
        <dbReference type="EMBL" id="SJN37284.1"/>
    </source>
</evidence>
<evidence type="ECO:0000256" key="5">
    <source>
        <dbReference type="ARBA" id="ARBA00023136"/>
    </source>
</evidence>
<feature type="transmembrane region" description="Helical" evidence="7">
    <location>
        <begin position="290"/>
        <end position="315"/>
    </location>
</feature>
<evidence type="ECO:0000259" key="8">
    <source>
        <dbReference type="Pfam" id="PF05425"/>
    </source>
</evidence>
<keyword evidence="5 7" id="KW-0472">Membrane</keyword>
<feature type="compositionally biased region" description="Basic and acidic residues" evidence="6">
    <location>
        <begin position="7"/>
        <end position="19"/>
    </location>
</feature>
<feature type="transmembrane region" description="Helical" evidence="7">
    <location>
        <begin position="185"/>
        <end position="203"/>
    </location>
</feature>
<sequence>MPSTETAPRHGDRAARDGSRPAGNTAAPGGTERALPVWTWPAVAAAGALALVLAAWFTGVSAARELSDPGALTRWGVPIVEYGSNMAMSVTIGALIFAAAILPPHTGGRAPRRRKDDPPAERLPEHPAFARTMLVASVAAGVWTLCALAVGILSYSDLAGIPLGAGAAFSDGLVAYFVSISVGQAWFWVTVIAAVVTSLAVAVRSHSGLFWVGILAMIALVPLALIGHAAGGDDHMAAVNSIGLHLLGVVVWVGGLLVLALIAPTLVGPDGGTGRTTYRRQGAAPLVHTVLSRYSVLAGLGLFTVALSGVVNAALRVEHLHQLLAPYGGLVAVKFLAVVLLGLIGLAHRRWIIPQLRGGAGEDAAAEAPRPARRLLWQLIAVEAVVMSAVMGVSAVLSRTAPPKPEELPDGASPARILTGYELPPELTGARWFDLWRWDWLWVAVCVFLAIWYVRSTVQLHRRGDSWPVLRTICWILGLVVLTWATSGAPAVYGRVLFSAHMVGHMTLTMIAPLFLALGAPITLALRSLPVRTDDTRGPREWILWIVHSRWGAFITHPIVAGANFAGSILVFYYTDFFRFALEYHVGHEFMNVHFLLTGFVFALVMVGADPLPNRPPYPIRLVVLLATMVFHAFIGVAMTSSTGLMQADWFGNMGRPWGPDALADQQIGGAVMWGIGEFPTVAMAVTVAVLWALDDRKVAERYDRKAERDGDAELAAWNQMYSNLADQEDRHGRR</sequence>
<dbReference type="PANTHER" id="PTHR34820">
    <property type="entry name" value="INNER MEMBRANE PROTEIN YEBZ"/>
    <property type="match status" value="1"/>
</dbReference>
<evidence type="ECO:0000256" key="2">
    <source>
        <dbReference type="ARBA" id="ARBA00022475"/>
    </source>
</evidence>
<dbReference type="Pfam" id="PF05425">
    <property type="entry name" value="CopD"/>
    <property type="match status" value="1"/>
</dbReference>
<dbReference type="GO" id="GO:0005886">
    <property type="term" value="C:plasma membrane"/>
    <property type="evidence" value="ECO:0007669"/>
    <property type="project" value="UniProtKB-SubCell"/>
</dbReference>
<gene>
    <name evidence="9" type="ORF">FM125_11495</name>
</gene>
<name>A0A1R4JZE9_9MICC</name>
<feature type="transmembrane region" description="Helical" evidence="7">
    <location>
        <begin position="551"/>
        <end position="573"/>
    </location>
</feature>
<proteinExistence type="predicted"/>
<feature type="transmembrane region" description="Helical" evidence="7">
    <location>
        <begin position="593"/>
        <end position="610"/>
    </location>
</feature>
<feature type="transmembrane region" description="Helical" evidence="7">
    <location>
        <begin position="160"/>
        <end position="179"/>
    </location>
</feature>
<keyword evidence="2" id="KW-1003">Cell membrane</keyword>
<evidence type="ECO:0000256" key="7">
    <source>
        <dbReference type="SAM" id="Phobius"/>
    </source>
</evidence>
<feature type="region of interest" description="Disordered" evidence="6">
    <location>
        <begin position="1"/>
        <end position="31"/>
    </location>
</feature>
<protein>
    <submittedName>
        <fullName evidence="9">Copper resistance protein D</fullName>
    </submittedName>
</protein>
<dbReference type="RefSeq" id="WP_087134719.1">
    <property type="nucleotide sequence ID" value="NZ_FUKP01000073.1"/>
</dbReference>
<organism evidence="9 10">
    <name type="scientific">Micrococcus lylae</name>
    <dbReference type="NCBI Taxonomy" id="1273"/>
    <lineage>
        <taxon>Bacteria</taxon>
        <taxon>Bacillati</taxon>
        <taxon>Actinomycetota</taxon>
        <taxon>Actinomycetes</taxon>
        <taxon>Micrococcales</taxon>
        <taxon>Micrococcaceae</taxon>
        <taxon>Micrococcus</taxon>
    </lineage>
</organism>
<evidence type="ECO:0000256" key="6">
    <source>
        <dbReference type="SAM" id="MobiDB-lite"/>
    </source>
</evidence>
<feature type="transmembrane region" description="Helical" evidence="7">
    <location>
        <begin position="506"/>
        <end position="530"/>
    </location>
</feature>
<keyword evidence="4 7" id="KW-1133">Transmembrane helix</keyword>
<dbReference type="Proteomes" id="UP000196230">
    <property type="component" value="Unassembled WGS sequence"/>
</dbReference>
<feature type="transmembrane region" description="Helical" evidence="7">
    <location>
        <begin position="128"/>
        <end position="153"/>
    </location>
</feature>
<accession>A0A1R4JZE9</accession>
<feature type="transmembrane region" description="Helical" evidence="7">
    <location>
        <begin position="668"/>
        <end position="694"/>
    </location>
</feature>
<feature type="transmembrane region" description="Helical" evidence="7">
    <location>
        <begin position="327"/>
        <end position="347"/>
    </location>
</feature>
<feature type="transmembrane region" description="Helical" evidence="7">
    <location>
        <begin position="622"/>
        <end position="648"/>
    </location>
</feature>
<dbReference type="InterPro" id="IPR032694">
    <property type="entry name" value="CopC/D"/>
</dbReference>
<feature type="transmembrane region" description="Helical" evidence="7">
    <location>
        <begin position="79"/>
        <end position="102"/>
    </location>
</feature>
<evidence type="ECO:0000313" key="10">
    <source>
        <dbReference type="Proteomes" id="UP000196230"/>
    </source>
</evidence>
<dbReference type="AlphaFoldDB" id="A0A1R4JZE9"/>
<feature type="transmembrane region" description="Helical" evidence="7">
    <location>
        <begin position="38"/>
        <end position="58"/>
    </location>
</feature>
<dbReference type="InterPro" id="IPR019108">
    <property type="entry name" value="Caa3_assmbl_CtaG-rel"/>
</dbReference>
<evidence type="ECO:0000256" key="4">
    <source>
        <dbReference type="ARBA" id="ARBA00022989"/>
    </source>
</evidence>
<feature type="transmembrane region" description="Helical" evidence="7">
    <location>
        <begin position="210"/>
        <end position="230"/>
    </location>
</feature>